<dbReference type="AlphaFoldDB" id="A0A0E9TCN4"/>
<protein>
    <submittedName>
        <fullName evidence="1">Uncharacterized protein</fullName>
    </submittedName>
</protein>
<organism evidence="1">
    <name type="scientific">Anguilla anguilla</name>
    <name type="common">European freshwater eel</name>
    <name type="synonym">Muraena anguilla</name>
    <dbReference type="NCBI Taxonomy" id="7936"/>
    <lineage>
        <taxon>Eukaryota</taxon>
        <taxon>Metazoa</taxon>
        <taxon>Chordata</taxon>
        <taxon>Craniata</taxon>
        <taxon>Vertebrata</taxon>
        <taxon>Euteleostomi</taxon>
        <taxon>Actinopterygii</taxon>
        <taxon>Neopterygii</taxon>
        <taxon>Teleostei</taxon>
        <taxon>Anguilliformes</taxon>
        <taxon>Anguillidae</taxon>
        <taxon>Anguilla</taxon>
    </lineage>
</organism>
<sequence>MFNYSAKWLCQTEQILHTYSSSNKLGHHHFCTSLGFKMEVSIRRREVPLAWARICGVWSLPRHG</sequence>
<evidence type="ECO:0000313" key="1">
    <source>
        <dbReference type="EMBL" id="JAH51207.1"/>
    </source>
</evidence>
<accession>A0A0E9TCN4</accession>
<reference evidence="1" key="2">
    <citation type="journal article" date="2015" name="Fish Shellfish Immunol.">
        <title>Early steps in the European eel (Anguilla anguilla)-Vibrio vulnificus interaction in the gills: Role of the RtxA13 toxin.</title>
        <authorList>
            <person name="Callol A."/>
            <person name="Pajuelo D."/>
            <person name="Ebbesson L."/>
            <person name="Teles M."/>
            <person name="MacKenzie S."/>
            <person name="Amaro C."/>
        </authorList>
    </citation>
    <scope>NUCLEOTIDE SEQUENCE</scope>
</reference>
<reference evidence="1" key="1">
    <citation type="submission" date="2014-11" db="EMBL/GenBank/DDBJ databases">
        <authorList>
            <person name="Amaro Gonzalez C."/>
        </authorList>
    </citation>
    <scope>NUCLEOTIDE SEQUENCE</scope>
</reference>
<dbReference type="EMBL" id="GBXM01057370">
    <property type="protein sequence ID" value="JAH51207.1"/>
    <property type="molecule type" value="Transcribed_RNA"/>
</dbReference>
<name>A0A0E9TCN4_ANGAN</name>
<proteinExistence type="predicted"/>